<protein>
    <recommendedName>
        <fullName evidence="11">Glutamate/aspartate import permease protein GltK</fullName>
    </recommendedName>
</protein>
<dbReference type="InterPro" id="IPR000515">
    <property type="entry name" value="MetI-like"/>
</dbReference>
<proteinExistence type="inferred from homology"/>
<reference evidence="14 15" key="1">
    <citation type="journal article" date="2015" name="Genome Announc.">
        <title>Complete Genome of Geobacter pickeringii G13T, a Metal-Reducing Isolate from Sedimentary Kaolin Deposits.</title>
        <authorList>
            <person name="Badalamenti J.P."/>
            <person name="Bond D.R."/>
        </authorList>
    </citation>
    <scope>NUCLEOTIDE SEQUENCE [LARGE SCALE GENOMIC DNA]</scope>
    <source>
        <strain evidence="14 15">G13</strain>
    </source>
</reference>
<keyword evidence="7 12" id="KW-1133">Transmembrane helix</keyword>
<keyword evidence="15" id="KW-1185">Reference proteome</keyword>
<keyword evidence="8 12" id="KW-0472">Membrane</keyword>
<dbReference type="SUPFAM" id="SSF161098">
    <property type="entry name" value="MetI-like"/>
    <property type="match status" value="1"/>
</dbReference>
<evidence type="ECO:0000256" key="9">
    <source>
        <dbReference type="ARBA" id="ARBA00060298"/>
    </source>
</evidence>
<dbReference type="CDD" id="cd06261">
    <property type="entry name" value="TM_PBP2"/>
    <property type="match status" value="1"/>
</dbReference>
<gene>
    <name evidence="14" type="ORF">GPICK_00815</name>
</gene>
<evidence type="ECO:0000259" key="13">
    <source>
        <dbReference type="PROSITE" id="PS50928"/>
    </source>
</evidence>
<dbReference type="GO" id="GO:0043190">
    <property type="term" value="C:ATP-binding cassette (ABC) transporter complex"/>
    <property type="evidence" value="ECO:0007669"/>
    <property type="project" value="InterPro"/>
</dbReference>
<evidence type="ECO:0000313" key="14">
    <source>
        <dbReference type="EMBL" id="AJE02112.1"/>
    </source>
</evidence>
<dbReference type="RefSeq" id="WP_039739666.1">
    <property type="nucleotide sequence ID" value="NZ_CP009788.1"/>
</dbReference>
<dbReference type="KEGG" id="gpi:GPICK_00815"/>
<keyword evidence="6" id="KW-0029">Amino-acid transport</keyword>
<dbReference type="InterPro" id="IPR035906">
    <property type="entry name" value="MetI-like_sf"/>
</dbReference>
<evidence type="ECO:0000256" key="8">
    <source>
        <dbReference type="ARBA" id="ARBA00023136"/>
    </source>
</evidence>
<dbReference type="PANTHER" id="PTHR30614">
    <property type="entry name" value="MEMBRANE COMPONENT OF AMINO ACID ABC TRANSPORTER"/>
    <property type="match status" value="1"/>
</dbReference>
<keyword evidence="3 12" id="KW-0813">Transport</keyword>
<feature type="domain" description="ABC transmembrane type-1" evidence="13">
    <location>
        <begin position="30"/>
        <end position="220"/>
    </location>
</feature>
<evidence type="ECO:0000256" key="6">
    <source>
        <dbReference type="ARBA" id="ARBA00022970"/>
    </source>
</evidence>
<keyword evidence="4" id="KW-1003">Cell membrane</keyword>
<dbReference type="PROSITE" id="PS50928">
    <property type="entry name" value="ABC_TM1"/>
    <property type="match status" value="1"/>
</dbReference>
<evidence type="ECO:0000256" key="7">
    <source>
        <dbReference type="ARBA" id="ARBA00022989"/>
    </source>
</evidence>
<evidence type="ECO:0000313" key="15">
    <source>
        <dbReference type="Proteomes" id="UP000057609"/>
    </source>
</evidence>
<dbReference type="NCBIfam" id="TIGR01726">
    <property type="entry name" value="HEQRo_perm_3TM"/>
    <property type="match status" value="1"/>
</dbReference>
<accession>A0A0B5B6E5</accession>
<name>A0A0B5B6E5_9BACT</name>
<evidence type="ECO:0000256" key="3">
    <source>
        <dbReference type="ARBA" id="ARBA00022448"/>
    </source>
</evidence>
<evidence type="ECO:0000256" key="5">
    <source>
        <dbReference type="ARBA" id="ARBA00022692"/>
    </source>
</evidence>
<keyword evidence="5 12" id="KW-0812">Transmembrane</keyword>
<feature type="transmembrane region" description="Helical" evidence="12">
    <location>
        <begin position="201"/>
        <end position="223"/>
    </location>
</feature>
<dbReference type="AlphaFoldDB" id="A0A0B5B6E5"/>
<dbReference type="STRING" id="345632.GPICK_00815"/>
<dbReference type="InterPro" id="IPR043429">
    <property type="entry name" value="ArtM/GltK/GlnP/TcyL/YhdX-like"/>
</dbReference>
<comment type="subcellular location">
    <subcellularLocation>
        <location evidence="1">Cell inner membrane</location>
        <topology evidence="1">Multi-pass membrane protein</topology>
    </subcellularLocation>
    <subcellularLocation>
        <location evidence="12">Cell membrane</location>
        <topology evidence="12">Multi-pass membrane protein</topology>
    </subcellularLocation>
</comment>
<organism evidence="14 15">
    <name type="scientific">Geobacter pickeringii</name>
    <dbReference type="NCBI Taxonomy" id="345632"/>
    <lineage>
        <taxon>Bacteria</taxon>
        <taxon>Pseudomonadati</taxon>
        <taxon>Thermodesulfobacteriota</taxon>
        <taxon>Desulfuromonadia</taxon>
        <taxon>Geobacterales</taxon>
        <taxon>Geobacteraceae</taxon>
        <taxon>Geobacter</taxon>
    </lineage>
</organism>
<feature type="transmembrane region" description="Helical" evidence="12">
    <location>
        <begin position="66"/>
        <end position="87"/>
    </location>
</feature>
<dbReference type="GO" id="GO:0006865">
    <property type="term" value="P:amino acid transport"/>
    <property type="evidence" value="ECO:0007669"/>
    <property type="project" value="UniProtKB-KW"/>
</dbReference>
<evidence type="ECO:0000256" key="11">
    <source>
        <dbReference type="ARBA" id="ARBA00073645"/>
    </source>
</evidence>
<dbReference type="Gene3D" id="1.10.3720.10">
    <property type="entry name" value="MetI-like"/>
    <property type="match status" value="1"/>
</dbReference>
<dbReference type="InterPro" id="IPR010065">
    <property type="entry name" value="AA_ABC_transptr_permease_3TM"/>
</dbReference>
<dbReference type="Pfam" id="PF00528">
    <property type="entry name" value="BPD_transp_1"/>
    <property type="match status" value="1"/>
</dbReference>
<dbReference type="FunFam" id="1.10.3720.10:FF:000006">
    <property type="entry name" value="Glutamate/aspartate ABC transporter, permease protein GltK"/>
    <property type="match status" value="1"/>
</dbReference>
<feature type="transmembrane region" description="Helical" evidence="12">
    <location>
        <begin position="32"/>
        <end position="54"/>
    </location>
</feature>
<comment type="function">
    <text evidence="9">Part of the ABC transporter complex GltIJKL involved in glutamate and aspartate uptake. Probably responsible for the translocation of the substrate across the membrane.</text>
</comment>
<evidence type="ECO:0000256" key="10">
    <source>
        <dbReference type="ARBA" id="ARBA00062718"/>
    </source>
</evidence>
<comment type="subunit">
    <text evidence="10">The complex is composed of two ATP-binding proteins (GltL), two transmembrane proteins (GltJ and GltK) and a solute-binding protein (GltI).</text>
</comment>
<dbReference type="PANTHER" id="PTHR30614:SF21">
    <property type="entry name" value="AMINO ACID ABC TRANSPORTER PERMEASE"/>
    <property type="match status" value="1"/>
</dbReference>
<comment type="similarity">
    <text evidence="2">Belongs to the binding-protein-dependent transport system permease family. HisMQ subfamily.</text>
</comment>
<dbReference type="GO" id="GO:0022857">
    <property type="term" value="F:transmembrane transporter activity"/>
    <property type="evidence" value="ECO:0007669"/>
    <property type="project" value="InterPro"/>
</dbReference>
<dbReference type="EMBL" id="CP009788">
    <property type="protein sequence ID" value="AJE02112.1"/>
    <property type="molecule type" value="Genomic_DNA"/>
</dbReference>
<evidence type="ECO:0000256" key="4">
    <source>
        <dbReference type="ARBA" id="ARBA00022475"/>
    </source>
</evidence>
<evidence type="ECO:0000256" key="2">
    <source>
        <dbReference type="ARBA" id="ARBA00010072"/>
    </source>
</evidence>
<sequence length="233" mass="25983">MNEFLNFQVIADNIVYFMVGRFPHGPLGGLGLTLYLAVVSCILSFFGGLILGLLSIVKNPVVRYPAVLFINTVRGMPLLMVIFWMYFLMPALLGKTVPEAQTVIAGLTLFTSAYMSQIVRAGIEGIPKGQMEAAISTGLKHWQAMLYIILPQGLRNMIPSFVNQFVSLIKDTSLAFIVGVSELTHVATQVNNRTMAYPTEIFIFIAAVYFVLCYAFTSLSRWLEQRLAWRKAI</sequence>
<evidence type="ECO:0000256" key="1">
    <source>
        <dbReference type="ARBA" id="ARBA00004429"/>
    </source>
</evidence>
<dbReference type="OrthoDB" id="92598at2"/>
<evidence type="ECO:0000256" key="12">
    <source>
        <dbReference type="RuleBase" id="RU363032"/>
    </source>
</evidence>
<dbReference type="Proteomes" id="UP000057609">
    <property type="component" value="Chromosome"/>
</dbReference>
<dbReference type="HOGENOM" id="CLU_019602_1_0_7"/>